<evidence type="ECO:0000313" key="5">
    <source>
        <dbReference type="Proteomes" id="UP000264800"/>
    </source>
</evidence>
<keyword evidence="3" id="KW-0393">Immunoglobulin domain</keyword>
<dbReference type="FunFam" id="2.60.40.10:FF:000049">
    <property type="entry name" value="Leukocyte immunoglobulin-like receptor subfamily B member 1"/>
    <property type="match status" value="1"/>
</dbReference>
<accession>A0A3Q3B144</accession>
<dbReference type="Gene3D" id="2.60.40.10">
    <property type="entry name" value="Immunoglobulins"/>
    <property type="match status" value="1"/>
</dbReference>
<evidence type="ECO:0000256" key="2">
    <source>
        <dbReference type="ARBA" id="ARBA00023157"/>
    </source>
</evidence>
<dbReference type="PANTHER" id="PTHR11738:SF186">
    <property type="entry name" value="OSTEOCLAST-ASSOCIATED IMMUNOGLOBULIN-LIKE RECEPTOR"/>
    <property type="match status" value="1"/>
</dbReference>
<dbReference type="AlphaFoldDB" id="A0A3Q3B144"/>
<proteinExistence type="predicted"/>
<organism evidence="4 5">
    <name type="scientific">Kryptolebias marmoratus</name>
    <name type="common">Mangrove killifish</name>
    <name type="synonym">Rivulus marmoratus</name>
    <dbReference type="NCBI Taxonomy" id="37003"/>
    <lineage>
        <taxon>Eukaryota</taxon>
        <taxon>Metazoa</taxon>
        <taxon>Chordata</taxon>
        <taxon>Craniata</taxon>
        <taxon>Vertebrata</taxon>
        <taxon>Euteleostomi</taxon>
        <taxon>Actinopterygii</taxon>
        <taxon>Neopterygii</taxon>
        <taxon>Teleostei</taxon>
        <taxon>Neoteleostei</taxon>
        <taxon>Acanthomorphata</taxon>
        <taxon>Ovalentaria</taxon>
        <taxon>Atherinomorphae</taxon>
        <taxon>Cyprinodontiformes</taxon>
        <taxon>Rivulidae</taxon>
        <taxon>Kryptolebias</taxon>
    </lineage>
</organism>
<dbReference type="InterPro" id="IPR013783">
    <property type="entry name" value="Ig-like_fold"/>
</dbReference>
<dbReference type="SUPFAM" id="SSF48726">
    <property type="entry name" value="Immunoglobulin"/>
    <property type="match status" value="1"/>
</dbReference>
<keyword evidence="2" id="KW-1015">Disulfide bond</keyword>
<protein>
    <recommendedName>
        <fullName evidence="6">Ig-like domain-containing protein</fullName>
    </recommendedName>
</protein>
<dbReference type="InterPro" id="IPR050412">
    <property type="entry name" value="Ig-like_Receptors_ImmuneReg"/>
</dbReference>
<dbReference type="PANTHER" id="PTHR11738">
    <property type="entry name" value="MHC CLASS I NK CELL RECEPTOR"/>
    <property type="match status" value="1"/>
</dbReference>
<evidence type="ECO:0000313" key="4">
    <source>
        <dbReference type="Ensembl" id="ENSKMAP00000017639.1"/>
    </source>
</evidence>
<evidence type="ECO:0000256" key="3">
    <source>
        <dbReference type="ARBA" id="ARBA00023319"/>
    </source>
</evidence>
<sequence>MQLFISESLPMPSISMNPAGGVTWGQDVRIMCLTTAELLGGTFILKKTSGSFRETQVPSSNSATFSLLKVNFDHDGSYQCQYEKNISGQTFTSPLSNSITLLVSGSQTRHPNP</sequence>
<evidence type="ECO:0000256" key="1">
    <source>
        <dbReference type="ARBA" id="ARBA00022729"/>
    </source>
</evidence>
<reference evidence="4" key="2">
    <citation type="submission" date="2025-09" db="UniProtKB">
        <authorList>
            <consortium name="Ensembl"/>
        </authorList>
    </citation>
    <scope>IDENTIFICATION</scope>
</reference>
<dbReference type="Ensembl" id="ENSKMAT00000017884.1">
    <property type="protein sequence ID" value="ENSKMAP00000017639.1"/>
    <property type="gene ID" value="ENSKMAG00000013158.1"/>
</dbReference>
<dbReference type="InterPro" id="IPR036179">
    <property type="entry name" value="Ig-like_dom_sf"/>
</dbReference>
<dbReference type="Proteomes" id="UP000264800">
    <property type="component" value="Unplaced"/>
</dbReference>
<dbReference type="GeneTree" id="ENSGT01150000287937"/>
<keyword evidence="5" id="KW-1185">Reference proteome</keyword>
<name>A0A3Q3B144_KRYMA</name>
<evidence type="ECO:0008006" key="6">
    <source>
        <dbReference type="Google" id="ProtNLM"/>
    </source>
</evidence>
<dbReference type="GO" id="GO:0002764">
    <property type="term" value="P:immune response-regulating signaling pathway"/>
    <property type="evidence" value="ECO:0007669"/>
    <property type="project" value="TreeGrafter"/>
</dbReference>
<keyword evidence="1" id="KW-0732">Signal</keyword>
<dbReference type="OMA" id="SITMEPA"/>
<reference evidence="4" key="1">
    <citation type="submission" date="2025-08" db="UniProtKB">
        <authorList>
            <consortium name="Ensembl"/>
        </authorList>
    </citation>
    <scope>IDENTIFICATION</scope>
</reference>